<proteinExistence type="predicted"/>
<feature type="compositionally biased region" description="Pro residues" evidence="1">
    <location>
        <begin position="95"/>
        <end position="106"/>
    </location>
</feature>
<evidence type="ECO:0000313" key="2">
    <source>
        <dbReference type="EMBL" id="CAD7012236.1"/>
    </source>
</evidence>
<dbReference type="AlphaFoldDB" id="A0A811VA06"/>
<comment type="caution">
    <text evidence="2">The sequence shown here is derived from an EMBL/GenBank/DDBJ whole genome shotgun (WGS) entry which is preliminary data.</text>
</comment>
<protein>
    <submittedName>
        <fullName evidence="2">(Mediterranean fruit fly) hypothetical protein</fullName>
    </submittedName>
</protein>
<dbReference type="OrthoDB" id="691673at2759"/>
<keyword evidence="3" id="KW-1185">Reference proteome</keyword>
<reference evidence="2" key="1">
    <citation type="submission" date="2020-11" db="EMBL/GenBank/DDBJ databases">
        <authorList>
            <person name="Whitehead M."/>
        </authorList>
    </citation>
    <scope>NUCLEOTIDE SEQUENCE</scope>
    <source>
        <strain evidence="2">EGII</strain>
    </source>
</reference>
<organism evidence="2 3">
    <name type="scientific">Ceratitis capitata</name>
    <name type="common">Mediterranean fruit fly</name>
    <name type="synonym">Tephritis capitata</name>
    <dbReference type="NCBI Taxonomy" id="7213"/>
    <lineage>
        <taxon>Eukaryota</taxon>
        <taxon>Metazoa</taxon>
        <taxon>Ecdysozoa</taxon>
        <taxon>Arthropoda</taxon>
        <taxon>Hexapoda</taxon>
        <taxon>Insecta</taxon>
        <taxon>Pterygota</taxon>
        <taxon>Neoptera</taxon>
        <taxon>Endopterygota</taxon>
        <taxon>Diptera</taxon>
        <taxon>Brachycera</taxon>
        <taxon>Muscomorpha</taxon>
        <taxon>Tephritoidea</taxon>
        <taxon>Tephritidae</taxon>
        <taxon>Ceratitis</taxon>
        <taxon>Ceratitis</taxon>
    </lineage>
</organism>
<feature type="compositionally biased region" description="Low complexity" evidence="1">
    <location>
        <begin position="65"/>
        <end position="78"/>
    </location>
</feature>
<gene>
    <name evidence="2" type="ORF">CCAP1982_LOCUS20333</name>
</gene>
<dbReference type="Proteomes" id="UP000606786">
    <property type="component" value="Unassembled WGS sequence"/>
</dbReference>
<evidence type="ECO:0000313" key="3">
    <source>
        <dbReference type="Proteomes" id="UP000606786"/>
    </source>
</evidence>
<sequence>MSDRKKRVVWTHRDDQLLLKLWAERATDLGRQNADNTAEEYESISQDSKFDKSYNALAEAVAVMSTPAPSSSSSSASSKAELLTPLLTRSALSSPVPPHSPSPDPLQLPRRKTGNNY</sequence>
<dbReference type="EMBL" id="CAJHJT010000056">
    <property type="protein sequence ID" value="CAD7012236.1"/>
    <property type="molecule type" value="Genomic_DNA"/>
</dbReference>
<feature type="region of interest" description="Disordered" evidence="1">
    <location>
        <begin position="28"/>
        <end position="47"/>
    </location>
</feature>
<feature type="region of interest" description="Disordered" evidence="1">
    <location>
        <begin position="65"/>
        <end position="117"/>
    </location>
</feature>
<name>A0A811VA06_CERCA</name>
<accession>A0A811VA06</accession>
<evidence type="ECO:0000256" key="1">
    <source>
        <dbReference type="SAM" id="MobiDB-lite"/>
    </source>
</evidence>